<dbReference type="Gene3D" id="2.40.10.220">
    <property type="entry name" value="predicted glycosyltransferase like domains"/>
    <property type="match status" value="1"/>
</dbReference>
<proteinExistence type="predicted"/>
<reference evidence="2 3" key="1">
    <citation type="submission" date="2016-10" db="EMBL/GenBank/DDBJ databases">
        <authorList>
            <person name="de Groot N.N."/>
        </authorList>
    </citation>
    <scope>NUCLEOTIDE SEQUENCE [LARGE SCALE GENOMIC DNA]</scope>
    <source>
        <strain evidence="2 3">CGMCC 1.7056</strain>
    </source>
</reference>
<organism evidence="2 3">
    <name type="scientific">Nocardioides terrae</name>
    <dbReference type="NCBI Taxonomy" id="574651"/>
    <lineage>
        <taxon>Bacteria</taxon>
        <taxon>Bacillati</taxon>
        <taxon>Actinomycetota</taxon>
        <taxon>Actinomycetes</taxon>
        <taxon>Propionibacteriales</taxon>
        <taxon>Nocardioidaceae</taxon>
        <taxon>Nocardioides</taxon>
    </lineage>
</organism>
<dbReference type="InterPro" id="IPR009875">
    <property type="entry name" value="PilZ_domain"/>
</dbReference>
<dbReference type="GO" id="GO:0035438">
    <property type="term" value="F:cyclic-di-GMP binding"/>
    <property type="evidence" value="ECO:0007669"/>
    <property type="project" value="InterPro"/>
</dbReference>
<gene>
    <name evidence="2" type="ORF">SAMN04487968_1243</name>
</gene>
<dbReference type="AlphaFoldDB" id="A0A1I1NZR2"/>
<accession>A0A1I1NZR2</accession>
<dbReference type="EMBL" id="FOLB01000024">
    <property type="protein sequence ID" value="SFD03184.1"/>
    <property type="molecule type" value="Genomic_DNA"/>
</dbReference>
<name>A0A1I1NZR2_9ACTN</name>
<keyword evidence="3" id="KW-1185">Reference proteome</keyword>
<evidence type="ECO:0000259" key="1">
    <source>
        <dbReference type="Pfam" id="PF07238"/>
    </source>
</evidence>
<dbReference type="Proteomes" id="UP000198832">
    <property type="component" value="Unassembled WGS sequence"/>
</dbReference>
<sequence length="212" mass="23050">MPTALPPLHASLVLRDAEGRSWQSRLEALDQHAFTVGRPFDVPLEDAPEVGAAIEMTWTTEGGSYTLPTELTETPREGIVALWVLTPQGEATRAQRRAHFRLPMDGTGTITVAGGTITGTLADVSEGAVRFRLTPDEAEPFVEGASVSTTFSIGSESFEHWASVLRSWPSSRPNGDPAVDVVLILGLAEPQARELRRALIAEQVQRRRRGQD</sequence>
<dbReference type="Pfam" id="PF07238">
    <property type="entry name" value="PilZ"/>
    <property type="match status" value="1"/>
</dbReference>
<dbReference type="RefSeq" id="WP_175507752.1">
    <property type="nucleotide sequence ID" value="NZ_FOLB01000024.1"/>
</dbReference>
<protein>
    <submittedName>
        <fullName evidence="2">PilZ domain-containing protein</fullName>
    </submittedName>
</protein>
<evidence type="ECO:0000313" key="2">
    <source>
        <dbReference type="EMBL" id="SFD03184.1"/>
    </source>
</evidence>
<dbReference type="SUPFAM" id="SSF141371">
    <property type="entry name" value="PilZ domain-like"/>
    <property type="match status" value="1"/>
</dbReference>
<dbReference type="STRING" id="574651.SAMN04487968_1243"/>
<evidence type="ECO:0000313" key="3">
    <source>
        <dbReference type="Proteomes" id="UP000198832"/>
    </source>
</evidence>
<feature type="domain" description="PilZ" evidence="1">
    <location>
        <begin position="95"/>
        <end position="199"/>
    </location>
</feature>